<dbReference type="KEGG" id="kphy:AOZ06_52455"/>
<feature type="active site" description="Acyl-thioester intermediate" evidence="4">
    <location>
        <position position="98"/>
    </location>
</feature>
<gene>
    <name evidence="8" type="ORF">AOZ06_52455</name>
</gene>
<dbReference type="NCBIfam" id="NF006740">
    <property type="entry name" value="PRK09268.1"/>
    <property type="match status" value="1"/>
</dbReference>
<dbReference type="PANTHER" id="PTHR42689:SF1">
    <property type="entry name" value="ACETYL-COA ACYLTRANSFERASE FADA2 (3-KETOACYL-COA THIOLASE) (BETA-KETOTHIOLASE)-RELATED"/>
    <property type="match status" value="1"/>
</dbReference>
<evidence type="ECO:0000256" key="2">
    <source>
        <dbReference type="ARBA" id="ARBA00022679"/>
    </source>
</evidence>
<dbReference type="Pfam" id="PF00108">
    <property type="entry name" value="Thiolase_N"/>
    <property type="match status" value="1"/>
</dbReference>
<keyword evidence="9" id="KW-1185">Reference proteome</keyword>
<evidence type="ECO:0000259" key="6">
    <source>
        <dbReference type="Pfam" id="PF00108"/>
    </source>
</evidence>
<dbReference type="Pfam" id="PF02803">
    <property type="entry name" value="Thiolase_C"/>
    <property type="match status" value="1"/>
</dbReference>
<feature type="active site" description="Proton acceptor" evidence="4">
    <location>
        <position position="418"/>
    </location>
</feature>
<proteinExistence type="inferred from homology"/>
<dbReference type="InterPro" id="IPR020617">
    <property type="entry name" value="Thiolase_C"/>
</dbReference>
<feature type="active site" description="Proton acceptor" evidence="4">
    <location>
        <position position="388"/>
    </location>
</feature>
<dbReference type="InterPro" id="IPR020616">
    <property type="entry name" value="Thiolase_N"/>
</dbReference>
<dbReference type="InterPro" id="IPR002155">
    <property type="entry name" value="Thiolase"/>
</dbReference>
<dbReference type="InterPro" id="IPR050521">
    <property type="entry name" value="3-ketoacyl-CoA_Thiolase"/>
</dbReference>
<evidence type="ECO:0000256" key="3">
    <source>
        <dbReference type="ARBA" id="ARBA00023315"/>
    </source>
</evidence>
<name>A0A0N9ID07_9PSEU</name>
<accession>A0A0N9ID07</accession>
<dbReference type="CDD" id="cd00751">
    <property type="entry name" value="thiolase"/>
    <property type="match status" value="1"/>
</dbReference>
<dbReference type="InterPro" id="IPR016039">
    <property type="entry name" value="Thiolase-like"/>
</dbReference>
<dbReference type="PANTHER" id="PTHR42689">
    <property type="entry name" value="ACETYL-COA ACYLTRANSFERASE FADA2 (3-KETOACYL-COA THIOLASE) (BETA-KETOTHIOLASE)-RELATED"/>
    <property type="match status" value="1"/>
</dbReference>
<evidence type="ECO:0000256" key="4">
    <source>
        <dbReference type="PIRSR" id="PIRSR000429-1"/>
    </source>
</evidence>
<evidence type="ECO:0000259" key="7">
    <source>
        <dbReference type="Pfam" id="PF02803"/>
    </source>
</evidence>
<evidence type="ECO:0000256" key="1">
    <source>
        <dbReference type="ARBA" id="ARBA00010982"/>
    </source>
</evidence>
<dbReference type="SUPFAM" id="SSF53901">
    <property type="entry name" value="Thiolase-like"/>
    <property type="match status" value="2"/>
</dbReference>
<dbReference type="Gene3D" id="3.40.47.10">
    <property type="match status" value="1"/>
</dbReference>
<dbReference type="NCBIfam" id="TIGR01930">
    <property type="entry name" value="AcCoA-C-Actrans"/>
    <property type="match status" value="1"/>
</dbReference>
<comment type="similarity">
    <text evidence="1 5">Belongs to the thiolase-like superfamily. Thiolase family.</text>
</comment>
<dbReference type="STRING" id="860235.AOZ06_52455"/>
<evidence type="ECO:0000256" key="5">
    <source>
        <dbReference type="RuleBase" id="RU003557"/>
    </source>
</evidence>
<feature type="domain" description="Thiolase C-terminal" evidence="7">
    <location>
        <begin position="291"/>
        <end position="431"/>
    </location>
</feature>
<dbReference type="GO" id="GO:0005829">
    <property type="term" value="C:cytosol"/>
    <property type="evidence" value="ECO:0007669"/>
    <property type="project" value="TreeGrafter"/>
</dbReference>
<evidence type="ECO:0000313" key="8">
    <source>
        <dbReference type="EMBL" id="ALG14349.1"/>
    </source>
</evidence>
<dbReference type="EMBL" id="CP012752">
    <property type="protein sequence ID" value="ALG14349.1"/>
    <property type="molecule type" value="Genomic_DNA"/>
</dbReference>
<dbReference type="GO" id="GO:0003985">
    <property type="term" value="F:acetyl-CoA C-acetyltransferase activity"/>
    <property type="evidence" value="ECO:0007669"/>
    <property type="project" value="UniProtKB-EC"/>
</dbReference>
<keyword evidence="2 5" id="KW-0808">Transferase</keyword>
<dbReference type="EC" id="2.3.1.9" evidence="8"/>
<reference evidence="8 9" key="1">
    <citation type="submission" date="2015-07" db="EMBL/GenBank/DDBJ databases">
        <title>Genome sequencing of Kibdelosporangium phytohabitans.</title>
        <authorList>
            <person name="Qin S."/>
            <person name="Xing K."/>
        </authorList>
    </citation>
    <scope>NUCLEOTIDE SEQUENCE [LARGE SCALE GENOMIC DNA]</scope>
    <source>
        <strain evidence="8 9">KLBMP1111</strain>
    </source>
</reference>
<evidence type="ECO:0000313" key="9">
    <source>
        <dbReference type="Proteomes" id="UP000063699"/>
    </source>
</evidence>
<feature type="domain" description="Thiolase N-terminal" evidence="6">
    <location>
        <begin position="14"/>
        <end position="279"/>
    </location>
</feature>
<keyword evidence="3 5" id="KW-0012">Acyltransferase</keyword>
<protein>
    <submittedName>
        <fullName evidence="8">Acetyl-CoA acetyltransferase</fullName>
        <ecNumber evidence="8">2.3.1.9</ecNumber>
    </submittedName>
</protein>
<dbReference type="AlphaFoldDB" id="A0A0N9ID07"/>
<sequence>MWEDEMAPRGLKRVAIIGGNRIPFARSNGPYATASNQDMFTAALDGLVSRFSLQGERLGEVAAGAVLKHSRDFNLARESVLGSRLSPETPAYDIQQACGTGLQAIIQVANKIALGQIEAGVAGGVDTTSDAPIGVHEDLRAILLRLNRAKTLGGRLRLLAKLRPGHIIPDIPRNAEPRTGLSMGDHAAITAKEWAIERAAQDELAVASHHNLAAAYERGFFDDLITPYLGLQRDQNLRADSSLEKLAKLKPVFGGAEGTMTAANSTPLTDGASTVLLANDQWAKARRLPVLAYLTFTETAAVDYVHGGEGLLMAPAYAVPRMLARAGVSLQDFDFYEIHEAFASQVLATLKAWEDSTFAKEKLGLDEPLGSIDRGKLNVNGSSLAAGHPFAATGGRIVATLAKLLNERGSGRGLISICAAGGQGVTAIVEK</sequence>
<dbReference type="PIRSF" id="PIRSF000429">
    <property type="entry name" value="Ac-CoA_Ac_transf"/>
    <property type="match status" value="1"/>
</dbReference>
<dbReference type="Proteomes" id="UP000063699">
    <property type="component" value="Chromosome"/>
</dbReference>
<organism evidence="8 9">
    <name type="scientific">Kibdelosporangium phytohabitans</name>
    <dbReference type="NCBI Taxonomy" id="860235"/>
    <lineage>
        <taxon>Bacteria</taxon>
        <taxon>Bacillati</taxon>
        <taxon>Actinomycetota</taxon>
        <taxon>Actinomycetes</taxon>
        <taxon>Pseudonocardiales</taxon>
        <taxon>Pseudonocardiaceae</taxon>
        <taxon>Kibdelosporangium</taxon>
    </lineage>
</organism>